<evidence type="ECO:0000256" key="13">
    <source>
        <dbReference type="ARBA" id="ARBA00023033"/>
    </source>
</evidence>
<evidence type="ECO:0000256" key="2">
    <source>
        <dbReference type="ARBA" id="ARBA00004429"/>
    </source>
</evidence>
<evidence type="ECO:0000256" key="3">
    <source>
        <dbReference type="ARBA" id="ARBA00010823"/>
    </source>
</evidence>
<dbReference type="PANTHER" id="PTHR38674:SF1">
    <property type="entry name" value="ALKANE 1-MONOOXYGENASE 1"/>
    <property type="match status" value="1"/>
</dbReference>
<evidence type="ECO:0000256" key="4">
    <source>
        <dbReference type="ARBA" id="ARBA00022448"/>
    </source>
</evidence>
<reference evidence="17 18" key="1">
    <citation type="submission" date="2018-03" db="EMBL/GenBank/DDBJ databases">
        <authorList>
            <person name="Keele B.F."/>
        </authorList>
    </citation>
    <scope>NUCLEOTIDE SEQUENCE [LARGE SCALE GENOMIC DNA]</scope>
    <source>
        <strain evidence="17 18">IB-3</strain>
    </source>
</reference>
<evidence type="ECO:0000313" key="18">
    <source>
        <dbReference type="Proteomes" id="UP000244867"/>
    </source>
</evidence>
<dbReference type="PROSITE" id="PS50903">
    <property type="entry name" value="RUBREDOXIN_LIKE"/>
    <property type="match status" value="1"/>
</dbReference>
<dbReference type="Proteomes" id="UP000244867">
    <property type="component" value="Unassembled WGS sequence"/>
</dbReference>
<dbReference type="InterPro" id="IPR024934">
    <property type="entry name" value="Rubredoxin-like_dom"/>
</dbReference>
<feature type="transmembrane region" description="Helical" evidence="15">
    <location>
        <begin position="51"/>
        <end position="72"/>
    </location>
</feature>
<comment type="function">
    <text evidence="1">Involved in the hydrocarbon hydroxylating system, which transfers electrons from NADH to rubredoxin reductase and then through rubredoxin to alkane 1 monooxygenase.</text>
</comment>
<feature type="transmembrane region" description="Helical" evidence="15">
    <location>
        <begin position="128"/>
        <end position="146"/>
    </location>
</feature>
<feature type="transmembrane region" description="Helical" evidence="15">
    <location>
        <begin position="24"/>
        <end position="45"/>
    </location>
</feature>
<dbReference type="RefSeq" id="WP_108343222.1">
    <property type="nucleotide sequence ID" value="NZ_PYXZ01000001.1"/>
</dbReference>
<dbReference type="InterPro" id="IPR024935">
    <property type="entry name" value="Rubredoxin_dom"/>
</dbReference>
<dbReference type="OrthoDB" id="4759734at2"/>
<evidence type="ECO:0000256" key="5">
    <source>
        <dbReference type="ARBA" id="ARBA00022475"/>
    </source>
</evidence>
<keyword evidence="5" id="KW-1003">Cell membrane</keyword>
<comment type="caution">
    <text evidence="17">The sequence shown here is derived from an EMBL/GenBank/DDBJ whole genome shotgun (WGS) entry which is preliminary data.</text>
</comment>
<keyword evidence="18" id="KW-1185">Reference proteome</keyword>
<organism evidence="17 18">
    <name type="scientific">Nocardioides currus</name>
    <dbReference type="NCBI Taxonomy" id="2133958"/>
    <lineage>
        <taxon>Bacteria</taxon>
        <taxon>Bacillati</taxon>
        <taxon>Actinomycetota</taxon>
        <taxon>Actinomycetes</taxon>
        <taxon>Propionibacteriales</taxon>
        <taxon>Nocardioidaceae</taxon>
        <taxon>Nocardioides</taxon>
    </lineage>
</organism>
<feature type="transmembrane region" description="Helical" evidence="15">
    <location>
        <begin position="93"/>
        <end position="113"/>
    </location>
</feature>
<dbReference type="PROSITE" id="PS00202">
    <property type="entry name" value="RUBREDOXIN"/>
    <property type="match status" value="1"/>
</dbReference>
<sequence>MPTPTDGATVPQGSTEAWHDKKRYLWLIGLVVPSLAFAGAGLHVLTGWSVWFWLGPIVVLGVVPAIDLVVGLDRANPPDDVIEALENDKYYRWITYLFLPIQYAGFVGAFYALAHPDVLGGLSTLDKVGLAISIGVIGGIGINTAHELGHKKEANERWLSKIALAQVAYGHFYIEHNRGHHVRVATPEDPASSRLGENFYQFWPRTVLGSLKSAWRIEKRRYARKKQHPFRLGNDVLNAWVMTAVLWGAMIAWLGVGIAPYLLIQAVVGFSLLEVVNYMEHYGMLRQKVGVGERQRYERVLPSHSWNSNNIATNVLLYHLQRHSDHHANPTRRYQALRDFEESPVLPTGYAGMIVLAIVPAVWRRVMDQRVVDHFGGDVSLANISPRKRETYLRRYGSAGRVRGPAADATGSALDPTAEVLAARCPGCGYVYEVAAGDEHEGFAAGTAWRDVPLDWCCPDCGVRDKSDFVPFDPEPSRA</sequence>
<dbReference type="InterPro" id="IPR018527">
    <property type="entry name" value="Rubredoxin_Fe_BS"/>
</dbReference>
<evidence type="ECO:0000256" key="9">
    <source>
        <dbReference type="ARBA" id="ARBA00022982"/>
    </source>
</evidence>
<keyword evidence="12" id="KW-0408">Iron</keyword>
<dbReference type="GO" id="GO:0006629">
    <property type="term" value="P:lipid metabolic process"/>
    <property type="evidence" value="ECO:0007669"/>
    <property type="project" value="InterPro"/>
</dbReference>
<dbReference type="Gene3D" id="2.20.28.10">
    <property type="match status" value="1"/>
</dbReference>
<dbReference type="CDD" id="cd00730">
    <property type="entry name" value="rubredoxin"/>
    <property type="match status" value="1"/>
</dbReference>
<protein>
    <submittedName>
        <fullName evidence="17">Alkane 1-monooxygenase</fullName>
    </submittedName>
</protein>
<evidence type="ECO:0000256" key="10">
    <source>
        <dbReference type="ARBA" id="ARBA00022989"/>
    </source>
</evidence>
<keyword evidence="9" id="KW-0249">Electron transport</keyword>
<dbReference type="InterPro" id="IPR033885">
    <property type="entry name" value="AlkB/XylM"/>
</dbReference>
<dbReference type="PANTHER" id="PTHR38674">
    <property type="entry name" value="ALKANE 1-MONOOXYGENASE 1"/>
    <property type="match status" value="1"/>
</dbReference>
<comment type="similarity">
    <text evidence="3">Belongs to the fatty acid desaturase type 1 family. AlkB subfamily.</text>
</comment>
<keyword evidence="10 15" id="KW-1133">Transmembrane helix</keyword>
<keyword evidence="8" id="KW-0479">Metal-binding</keyword>
<dbReference type="Pfam" id="PF00487">
    <property type="entry name" value="FA_desaturase"/>
    <property type="match status" value="1"/>
</dbReference>
<evidence type="ECO:0000256" key="8">
    <source>
        <dbReference type="ARBA" id="ARBA00022723"/>
    </source>
</evidence>
<gene>
    <name evidence="17" type="ORF">C7S10_04980</name>
</gene>
<evidence type="ECO:0000256" key="7">
    <source>
        <dbReference type="ARBA" id="ARBA00022692"/>
    </source>
</evidence>
<evidence type="ECO:0000313" key="17">
    <source>
        <dbReference type="EMBL" id="PUA83036.1"/>
    </source>
</evidence>
<dbReference type="SUPFAM" id="SSF57802">
    <property type="entry name" value="Rubredoxin-like"/>
    <property type="match status" value="1"/>
</dbReference>
<dbReference type="GO" id="GO:0005886">
    <property type="term" value="C:plasma membrane"/>
    <property type="evidence" value="ECO:0007669"/>
    <property type="project" value="UniProtKB-SubCell"/>
</dbReference>
<evidence type="ECO:0000256" key="14">
    <source>
        <dbReference type="ARBA" id="ARBA00023136"/>
    </source>
</evidence>
<keyword evidence="4" id="KW-0813">Transport</keyword>
<evidence type="ECO:0000256" key="15">
    <source>
        <dbReference type="SAM" id="Phobius"/>
    </source>
</evidence>
<evidence type="ECO:0000256" key="11">
    <source>
        <dbReference type="ARBA" id="ARBA00023002"/>
    </source>
</evidence>
<keyword evidence="13 17" id="KW-0503">Monooxygenase</keyword>
<dbReference type="InterPro" id="IPR005804">
    <property type="entry name" value="FA_desaturase_dom"/>
</dbReference>
<feature type="transmembrane region" description="Helical" evidence="15">
    <location>
        <begin position="262"/>
        <end position="279"/>
    </location>
</feature>
<keyword evidence="14 15" id="KW-0472">Membrane</keyword>
<dbReference type="AlphaFoldDB" id="A0A2R7Z3N0"/>
<keyword evidence="6" id="KW-0997">Cell inner membrane</keyword>
<feature type="domain" description="Rubredoxin-like" evidence="16">
    <location>
        <begin position="420"/>
        <end position="472"/>
    </location>
</feature>
<dbReference type="GO" id="GO:0005506">
    <property type="term" value="F:iron ion binding"/>
    <property type="evidence" value="ECO:0007669"/>
    <property type="project" value="InterPro"/>
</dbReference>
<accession>A0A2R7Z3N0</accession>
<dbReference type="CDD" id="cd03512">
    <property type="entry name" value="Alkane-hydroxylase"/>
    <property type="match status" value="1"/>
</dbReference>
<proteinExistence type="inferred from homology"/>
<comment type="subcellular location">
    <subcellularLocation>
        <location evidence="2">Cell inner membrane</location>
        <topology evidence="2">Multi-pass membrane protein</topology>
    </subcellularLocation>
</comment>
<name>A0A2R7Z3N0_9ACTN</name>
<keyword evidence="7 15" id="KW-0812">Transmembrane</keyword>
<evidence type="ECO:0000256" key="1">
    <source>
        <dbReference type="ARBA" id="ARBA00002792"/>
    </source>
</evidence>
<feature type="transmembrane region" description="Helical" evidence="15">
    <location>
        <begin position="236"/>
        <end position="256"/>
    </location>
</feature>
<keyword evidence="11" id="KW-0560">Oxidoreductase</keyword>
<evidence type="ECO:0000259" key="16">
    <source>
        <dbReference type="PROSITE" id="PS50903"/>
    </source>
</evidence>
<evidence type="ECO:0000256" key="6">
    <source>
        <dbReference type="ARBA" id="ARBA00022519"/>
    </source>
</evidence>
<dbReference type="EMBL" id="PYXZ01000001">
    <property type="protein sequence ID" value="PUA83036.1"/>
    <property type="molecule type" value="Genomic_DNA"/>
</dbReference>
<dbReference type="GO" id="GO:0004497">
    <property type="term" value="F:monooxygenase activity"/>
    <property type="evidence" value="ECO:0007669"/>
    <property type="project" value="UniProtKB-KW"/>
</dbReference>
<evidence type="ECO:0000256" key="12">
    <source>
        <dbReference type="ARBA" id="ARBA00023004"/>
    </source>
</evidence>
<dbReference type="Pfam" id="PF00301">
    <property type="entry name" value="Rubredoxin"/>
    <property type="match status" value="1"/>
</dbReference>